<feature type="disulfide bond" evidence="9">
    <location>
        <begin position="125"/>
        <end position="126"/>
    </location>
</feature>
<comment type="cofactor">
    <cofactor evidence="8">
        <name>Ca(2+)</name>
        <dbReference type="ChEBI" id="CHEBI:29108"/>
    </cofactor>
    <text evidence="8">Binds 1 Ca(2+) ion per subunit.</text>
</comment>
<dbReference type="NCBIfam" id="TIGR03075">
    <property type="entry name" value="PQQ_enz_alc_DH"/>
    <property type="match status" value="1"/>
</dbReference>
<reference evidence="12" key="2">
    <citation type="submission" date="2023-01" db="EMBL/GenBank/DDBJ databases">
        <authorList>
            <person name="Sun Q."/>
            <person name="Evtushenko L."/>
        </authorList>
    </citation>
    <scope>NUCLEOTIDE SEQUENCE</scope>
    <source>
        <strain evidence="12">VKM B-2748</strain>
    </source>
</reference>
<keyword evidence="13" id="KW-1185">Reference proteome</keyword>
<keyword evidence="4 7" id="KW-0634">PQQ</keyword>
<keyword evidence="5" id="KW-0560">Oxidoreductase</keyword>
<dbReference type="GO" id="GO:0016020">
    <property type="term" value="C:membrane"/>
    <property type="evidence" value="ECO:0007669"/>
    <property type="project" value="InterPro"/>
</dbReference>
<evidence type="ECO:0000256" key="9">
    <source>
        <dbReference type="PIRSR" id="PIRSR617512-4"/>
    </source>
</evidence>
<keyword evidence="2 8" id="KW-0479">Metal-binding</keyword>
<gene>
    <name evidence="12" type="ORF">GCM10008174_24440</name>
</gene>
<feature type="domain" description="Pyrrolo-quinoline quinone repeat" evidence="11">
    <location>
        <begin position="494"/>
        <end position="550"/>
    </location>
</feature>
<evidence type="ECO:0000256" key="1">
    <source>
        <dbReference type="ARBA" id="ARBA00008156"/>
    </source>
</evidence>
<feature type="binding site" evidence="8">
    <location>
        <position position="277"/>
    </location>
    <ligand>
        <name>Ca(2+)</name>
        <dbReference type="ChEBI" id="CHEBI:29108"/>
    </ligand>
</feature>
<keyword evidence="8" id="KW-0106">Calcium</keyword>
<dbReference type="InterPro" id="IPR001479">
    <property type="entry name" value="Quinoprotein_DH_CS"/>
</dbReference>
<reference evidence="12" key="1">
    <citation type="journal article" date="2014" name="Int. J. Syst. Evol. Microbiol.">
        <title>Complete genome sequence of Corynebacterium casei LMG S-19264T (=DSM 44701T), isolated from a smear-ripened cheese.</title>
        <authorList>
            <consortium name="US DOE Joint Genome Institute (JGI-PGF)"/>
            <person name="Walter F."/>
            <person name="Albersmeier A."/>
            <person name="Kalinowski J."/>
            <person name="Ruckert C."/>
        </authorList>
    </citation>
    <scope>NUCLEOTIDE SEQUENCE</scope>
    <source>
        <strain evidence="12">VKM B-2748</strain>
    </source>
</reference>
<dbReference type="EMBL" id="BSFL01000003">
    <property type="protein sequence ID" value="GLK80703.1"/>
    <property type="molecule type" value="Genomic_DNA"/>
</dbReference>
<dbReference type="InterPro" id="IPR011047">
    <property type="entry name" value="Quinoprotein_ADH-like_sf"/>
</dbReference>
<evidence type="ECO:0000256" key="10">
    <source>
        <dbReference type="SAM" id="SignalP"/>
    </source>
</evidence>
<feature type="binding site" evidence="7">
    <location>
        <position position="77"/>
    </location>
    <ligand>
        <name>pyrroloquinoline quinone</name>
        <dbReference type="ChEBI" id="CHEBI:58442"/>
    </ligand>
</feature>
<keyword evidence="3 10" id="KW-0732">Signal</keyword>
<dbReference type="InterPro" id="IPR017512">
    <property type="entry name" value="PQQ_MeOH/EtOH_DH"/>
</dbReference>
<dbReference type="SUPFAM" id="SSF50998">
    <property type="entry name" value="Quinoprotein alcohol dehydrogenase-like"/>
    <property type="match status" value="1"/>
</dbReference>
<feature type="chain" id="PRO_5040905971" evidence="10">
    <location>
        <begin position="23"/>
        <end position="602"/>
    </location>
</feature>
<dbReference type="RefSeq" id="WP_428981268.1">
    <property type="nucleotide sequence ID" value="NZ_BSFL01000003.1"/>
</dbReference>
<dbReference type="PANTHER" id="PTHR32303:SF4">
    <property type="entry name" value="QUINOPROTEIN GLUCOSE DEHYDROGENASE"/>
    <property type="match status" value="1"/>
</dbReference>
<evidence type="ECO:0000313" key="12">
    <source>
        <dbReference type="EMBL" id="GLK80703.1"/>
    </source>
</evidence>
<dbReference type="SMART" id="SM00564">
    <property type="entry name" value="PQQ"/>
    <property type="match status" value="5"/>
</dbReference>
<evidence type="ECO:0000256" key="7">
    <source>
        <dbReference type="PIRSR" id="PIRSR617512-2"/>
    </source>
</evidence>
<evidence type="ECO:0000256" key="8">
    <source>
        <dbReference type="PIRSR" id="PIRSR617512-3"/>
    </source>
</evidence>
<dbReference type="PANTHER" id="PTHR32303">
    <property type="entry name" value="QUINOPROTEIN ALCOHOL DEHYDROGENASE (CYTOCHROME C)"/>
    <property type="match status" value="1"/>
</dbReference>
<evidence type="ECO:0000259" key="11">
    <source>
        <dbReference type="Pfam" id="PF01011"/>
    </source>
</evidence>
<dbReference type="InterPro" id="IPR002372">
    <property type="entry name" value="PQQ_rpt_dom"/>
</dbReference>
<feature type="signal peptide" evidence="10">
    <location>
        <begin position="1"/>
        <end position="22"/>
    </location>
</feature>
<dbReference type="Proteomes" id="UP001143309">
    <property type="component" value="Unassembled WGS sequence"/>
</dbReference>
<feature type="binding site" evidence="7">
    <location>
        <position position="175"/>
    </location>
    <ligand>
        <name>pyrroloquinoline quinone</name>
        <dbReference type="ChEBI" id="CHEBI:58442"/>
    </ligand>
</feature>
<protein>
    <submittedName>
        <fullName evidence="12">Methanol dehydrogenase</fullName>
    </submittedName>
</protein>
<sequence>MRKVALAAGLLGAAAMVWPAMANDSVTTILKDPKQWGIQTGDYANTRYSKLDQITAKNVDKLQVAWTFSTGVLRGHEGGPLVIGDVMYVHTPFPNNVFALDLNQDGRIIWKYEPKQDPSVIPVMCCDTVHRGLAYADGLILLHQADTTLVALDAKTGQKKWSVVNGDPKKGETNTATVLPVKDKVIVGISGGEFGVRGSVTAYNLKDGSKAWRAYSMGPDEEMLIDPAKTTEHGKPVGKDSSLKSWEGDQWKIGGGSTWGWYSYDPKLNLMYYGSGNPSTWNPKQRPGDNKWSMTIFARDVDTGVAKWVYQMTPHDEWDFDGINEMILTDQKIDGKDTPLLTHFDRNGFAYTVNRDTGEVLVAEKYDPVVNWATKVDLDKSSKTYGRPLVVAKYSTEQNGEDVNSQGICPAALGTKDQQPAAYSPETELFYVPTNHVCMDYEPFRVSYTAGQPYVGATLSMYPAPNSHGGMGNFIAWDNKKGKIVWSNKEQFSVWSGALATAGGVVFYGTLEGYLKAVDAKSGKELYKFKTPSGIIGNVTTYEHKGTQYIAILSGVGGWAGIGLAAGLTNATDGLGAVGGYAALSSYTALGGQLTVFKLPKS</sequence>
<comment type="caution">
    <text evidence="12">The sequence shown here is derived from an EMBL/GenBank/DDBJ whole genome shotgun (WGS) entry which is preliminary data.</text>
</comment>
<comment type="similarity">
    <text evidence="1">Belongs to the bacterial PQQ dehydrogenase family.</text>
</comment>
<accession>A0A9W6JQN9</accession>
<keyword evidence="9" id="KW-1015">Disulfide bond</keyword>
<evidence type="ECO:0000256" key="2">
    <source>
        <dbReference type="ARBA" id="ARBA00022723"/>
    </source>
</evidence>
<name>A0A9W6JQN9_9HYPH</name>
<proteinExistence type="inferred from homology"/>
<evidence type="ECO:0000256" key="5">
    <source>
        <dbReference type="ARBA" id="ARBA00023002"/>
    </source>
</evidence>
<dbReference type="GO" id="GO:0030288">
    <property type="term" value="C:outer membrane-bounded periplasmic space"/>
    <property type="evidence" value="ECO:0007669"/>
    <property type="project" value="InterPro"/>
</dbReference>
<evidence type="ECO:0000256" key="3">
    <source>
        <dbReference type="ARBA" id="ARBA00022729"/>
    </source>
</evidence>
<evidence type="ECO:0000256" key="6">
    <source>
        <dbReference type="PIRSR" id="PIRSR617512-1"/>
    </source>
</evidence>
<dbReference type="AlphaFoldDB" id="A0A9W6JQN9"/>
<dbReference type="Gene3D" id="2.140.10.10">
    <property type="entry name" value="Quinoprotein alcohol dehydrogenase-like superfamily"/>
    <property type="match status" value="1"/>
</dbReference>
<evidence type="ECO:0000256" key="4">
    <source>
        <dbReference type="ARBA" id="ARBA00022891"/>
    </source>
</evidence>
<feature type="binding site" evidence="8">
    <location>
        <position position="319"/>
    </location>
    <ligand>
        <name>Ca(2+)</name>
        <dbReference type="ChEBI" id="CHEBI:29108"/>
    </ligand>
</feature>
<dbReference type="InterPro" id="IPR018391">
    <property type="entry name" value="PQQ_b-propeller_rpt"/>
</dbReference>
<feature type="binding site" evidence="7">
    <location>
        <position position="131"/>
    </location>
    <ligand>
        <name>pyrroloquinoline quinone</name>
        <dbReference type="ChEBI" id="CHEBI:58442"/>
    </ligand>
</feature>
<dbReference type="PROSITE" id="PS00364">
    <property type="entry name" value="BACTERIAL_PQQ_2"/>
    <property type="match status" value="1"/>
</dbReference>
<feature type="domain" description="Pyrrolo-quinoline quinone repeat" evidence="11">
    <location>
        <begin position="36"/>
        <end position="388"/>
    </location>
</feature>
<feature type="active site" description="Proton acceptor" evidence="6">
    <location>
        <position position="319"/>
    </location>
</feature>
<dbReference type="CDD" id="cd10278">
    <property type="entry name" value="PQQ_MDH"/>
    <property type="match status" value="1"/>
</dbReference>
<dbReference type="GO" id="GO:0016614">
    <property type="term" value="F:oxidoreductase activity, acting on CH-OH group of donors"/>
    <property type="evidence" value="ECO:0007669"/>
    <property type="project" value="InterPro"/>
</dbReference>
<dbReference type="GO" id="GO:0070968">
    <property type="term" value="F:pyrroloquinoline quinone binding"/>
    <property type="evidence" value="ECO:0007669"/>
    <property type="project" value="UniProtKB-ARBA"/>
</dbReference>
<evidence type="ECO:0000313" key="13">
    <source>
        <dbReference type="Proteomes" id="UP001143309"/>
    </source>
</evidence>
<organism evidence="12 13">
    <name type="scientific">Methylopila turkensis</name>
    <dbReference type="NCBI Taxonomy" id="1437816"/>
    <lineage>
        <taxon>Bacteria</taxon>
        <taxon>Pseudomonadati</taxon>
        <taxon>Pseudomonadota</taxon>
        <taxon>Alphaproteobacteria</taxon>
        <taxon>Hyphomicrobiales</taxon>
        <taxon>Methylopilaceae</taxon>
        <taxon>Methylopila</taxon>
    </lineage>
</organism>
<dbReference type="FunFam" id="2.140.10.10:FF:000003">
    <property type="entry name" value="Methanol dehydrogenase, large subunit"/>
    <property type="match status" value="1"/>
</dbReference>
<comment type="cofactor">
    <cofactor evidence="7">
        <name>pyrroloquinoline quinone</name>
        <dbReference type="ChEBI" id="CHEBI:58442"/>
    </cofactor>
    <text evidence="7">Binds 1 PQQ group per subunit.</text>
</comment>
<feature type="binding site" evidence="8">
    <location>
        <position position="193"/>
    </location>
    <ligand>
        <name>Ca(2+)</name>
        <dbReference type="ChEBI" id="CHEBI:29108"/>
    </ligand>
</feature>
<dbReference type="GO" id="GO:0005509">
    <property type="term" value="F:calcium ion binding"/>
    <property type="evidence" value="ECO:0007669"/>
    <property type="project" value="InterPro"/>
</dbReference>
<dbReference type="Pfam" id="PF01011">
    <property type="entry name" value="PQQ"/>
    <property type="match status" value="2"/>
</dbReference>